<evidence type="ECO:0008006" key="4">
    <source>
        <dbReference type="Google" id="ProtNLM"/>
    </source>
</evidence>
<evidence type="ECO:0000256" key="1">
    <source>
        <dbReference type="SAM" id="Phobius"/>
    </source>
</evidence>
<gene>
    <name evidence="2" type="ORF">DL764_009622</name>
</gene>
<protein>
    <recommendedName>
        <fullName evidence="4">Integral membrane protein</fullName>
    </recommendedName>
</protein>
<evidence type="ECO:0000313" key="2">
    <source>
        <dbReference type="EMBL" id="RYO82364.1"/>
    </source>
</evidence>
<feature type="transmembrane region" description="Helical" evidence="1">
    <location>
        <begin position="157"/>
        <end position="178"/>
    </location>
</feature>
<organism evidence="2 3">
    <name type="scientific">Monosporascus ibericus</name>
    <dbReference type="NCBI Taxonomy" id="155417"/>
    <lineage>
        <taxon>Eukaryota</taxon>
        <taxon>Fungi</taxon>
        <taxon>Dikarya</taxon>
        <taxon>Ascomycota</taxon>
        <taxon>Pezizomycotina</taxon>
        <taxon>Sordariomycetes</taxon>
        <taxon>Xylariomycetidae</taxon>
        <taxon>Xylariales</taxon>
        <taxon>Xylariales incertae sedis</taxon>
        <taxon>Monosporascus</taxon>
    </lineage>
</organism>
<keyword evidence="1" id="KW-1133">Transmembrane helix</keyword>
<reference evidence="2 3" key="1">
    <citation type="submission" date="2018-06" db="EMBL/GenBank/DDBJ databases">
        <title>Complete Genomes of Monosporascus.</title>
        <authorList>
            <person name="Robinson A.J."/>
            <person name="Natvig D.O."/>
        </authorList>
    </citation>
    <scope>NUCLEOTIDE SEQUENCE [LARGE SCALE GENOMIC DNA]</scope>
    <source>
        <strain evidence="2 3">CBS 110550</strain>
    </source>
</reference>
<dbReference type="EMBL" id="QJNU01000943">
    <property type="protein sequence ID" value="RYO82364.1"/>
    <property type="molecule type" value="Genomic_DNA"/>
</dbReference>
<keyword evidence="1" id="KW-0812">Transmembrane</keyword>
<name>A0A4Q4SUH2_9PEZI</name>
<evidence type="ECO:0000313" key="3">
    <source>
        <dbReference type="Proteomes" id="UP000293360"/>
    </source>
</evidence>
<proteinExistence type="predicted"/>
<dbReference type="AlphaFoldDB" id="A0A4Q4SUH2"/>
<feature type="transmembrane region" description="Helical" evidence="1">
    <location>
        <begin position="74"/>
        <end position="93"/>
    </location>
</feature>
<comment type="caution">
    <text evidence="2">The sequence shown here is derived from an EMBL/GenBank/DDBJ whole genome shotgun (WGS) entry which is preliminary data.</text>
</comment>
<keyword evidence="1" id="KW-0472">Membrane</keyword>
<dbReference type="STRING" id="155417.A0A4Q4SUH2"/>
<sequence>MEDFASLTPAQQEAFLTCPALAHPPGPRPNLDDPPNGNGQGLAIIVVCDILSTSWAVIRAYSSVLYSKNVIPDHLLDLGLLAFGVYIGVLISISQTLHNIGLFVHQWYIQVEQMERFLLVSVHQGASRAIYADLRQLHFLYMTFYCLRMMNRRFLDVFFAVSDFAFDLFILVLPQRVIRGLHLLTRRNISISVVFSTGVILRLCADRVHSTATIDFFGDRTSFPKNTTMWALGQNLAVLLVFRVAGAPKAFGSCGMLKHAVRRSWPAQNFHSSASSGSYPRMNRDCEATPTELRLMEPQRTYAAHGGHQRRDLYGDGILWVTKITTRVKGASA</sequence>
<dbReference type="Proteomes" id="UP000293360">
    <property type="component" value="Unassembled WGS sequence"/>
</dbReference>
<dbReference type="OrthoDB" id="444631at2759"/>
<keyword evidence="3" id="KW-1185">Reference proteome</keyword>
<accession>A0A4Q4SUH2</accession>